<organism evidence="6 7">
    <name type="scientific">Kineothrix sedimenti</name>
    <dbReference type="NCBI Taxonomy" id="3123317"/>
    <lineage>
        <taxon>Bacteria</taxon>
        <taxon>Bacillati</taxon>
        <taxon>Bacillota</taxon>
        <taxon>Clostridia</taxon>
        <taxon>Lachnospirales</taxon>
        <taxon>Lachnospiraceae</taxon>
        <taxon>Kineothrix</taxon>
    </lineage>
</organism>
<keyword evidence="4" id="KW-0233">DNA recombination</keyword>
<gene>
    <name evidence="6" type="ORF">V6984_16950</name>
</gene>
<evidence type="ECO:0000259" key="5">
    <source>
        <dbReference type="PROSITE" id="PS51898"/>
    </source>
</evidence>
<dbReference type="Gene3D" id="1.10.150.130">
    <property type="match status" value="1"/>
</dbReference>
<feature type="domain" description="Tyr recombinase" evidence="5">
    <location>
        <begin position="188"/>
        <end position="357"/>
    </location>
</feature>
<evidence type="ECO:0000256" key="2">
    <source>
        <dbReference type="ARBA" id="ARBA00022908"/>
    </source>
</evidence>
<dbReference type="SUPFAM" id="SSF56349">
    <property type="entry name" value="DNA breaking-rejoining enzymes"/>
    <property type="match status" value="1"/>
</dbReference>
<keyword evidence="7" id="KW-1185">Reference proteome</keyword>
<dbReference type="InterPro" id="IPR010998">
    <property type="entry name" value="Integrase_recombinase_N"/>
</dbReference>
<comment type="similarity">
    <text evidence="1">Belongs to the 'phage' integrase family.</text>
</comment>
<accession>A0ABZ3ETL5</accession>
<dbReference type="RefSeq" id="WP_342756787.1">
    <property type="nucleotide sequence ID" value="NZ_CP146256.1"/>
</dbReference>
<dbReference type="Proteomes" id="UP001451571">
    <property type="component" value="Chromosome"/>
</dbReference>
<keyword evidence="3" id="KW-0238">DNA-binding</keyword>
<reference evidence="6 7" key="1">
    <citation type="submission" date="2024-02" db="EMBL/GenBank/DDBJ databases">
        <title>Bacterial strain from lacustrine sediment.</title>
        <authorList>
            <person name="Petit C."/>
            <person name="Fadhlaoui K."/>
        </authorList>
    </citation>
    <scope>NUCLEOTIDE SEQUENCE [LARGE SCALE GENOMIC DNA]</scope>
    <source>
        <strain evidence="6 7">IPX-CK</strain>
    </source>
</reference>
<proteinExistence type="inferred from homology"/>
<dbReference type="InterPro" id="IPR013762">
    <property type="entry name" value="Integrase-like_cat_sf"/>
</dbReference>
<dbReference type="Gene3D" id="1.10.443.10">
    <property type="entry name" value="Intergrase catalytic core"/>
    <property type="match status" value="1"/>
</dbReference>
<evidence type="ECO:0000313" key="6">
    <source>
        <dbReference type="EMBL" id="XAH73180.1"/>
    </source>
</evidence>
<keyword evidence="2" id="KW-0229">DNA integration</keyword>
<dbReference type="PROSITE" id="PS51898">
    <property type="entry name" value="TYR_RECOMBINASE"/>
    <property type="match status" value="1"/>
</dbReference>
<evidence type="ECO:0000256" key="3">
    <source>
        <dbReference type="ARBA" id="ARBA00023125"/>
    </source>
</evidence>
<dbReference type="InterPro" id="IPR050808">
    <property type="entry name" value="Phage_Integrase"/>
</dbReference>
<evidence type="ECO:0000313" key="7">
    <source>
        <dbReference type="Proteomes" id="UP001451571"/>
    </source>
</evidence>
<dbReference type="EMBL" id="CP146256">
    <property type="protein sequence ID" value="XAH73180.1"/>
    <property type="molecule type" value="Genomic_DNA"/>
</dbReference>
<dbReference type="PANTHER" id="PTHR30629">
    <property type="entry name" value="PROPHAGE INTEGRASE"/>
    <property type="match status" value="1"/>
</dbReference>
<dbReference type="PANTHER" id="PTHR30629:SF2">
    <property type="entry name" value="PROPHAGE INTEGRASE INTS-RELATED"/>
    <property type="match status" value="1"/>
</dbReference>
<dbReference type="InterPro" id="IPR002104">
    <property type="entry name" value="Integrase_catalytic"/>
</dbReference>
<dbReference type="Pfam" id="PF00589">
    <property type="entry name" value="Phage_integrase"/>
    <property type="match status" value="1"/>
</dbReference>
<name>A0ABZ3ETL5_9FIRM</name>
<dbReference type="InterPro" id="IPR011010">
    <property type="entry name" value="DNA_brk_join_enz"/>
</dbReference>
<protein>
    <submittedName>
        <fullName evidence="6">Site-specific integrase</fullName>
    </submittedName>
</protein>
<sequence length="359" mass="41942">MRNPPGYGTIVDLGKNRRRPIAVRVPNGKKFNKEGVEINDYKYLDYFPRTPEGKTAAIDLLAKYNSGVNVRTMPNISYCPTFKELFELWLDRHTENLRKKKGGVSDQLVTSYKSAFKKCKPIHGKRIDKIQFQDIQDIADDIAEMSYSTVLNVKIILNFTFDLARKQKYITENFVSDIEFIYKTNDESKHSMFSRKEVDMLWNNKDDFNVRIILIMIYTGFRIEELLSQLTDKVYIADRYMIGGIKTKAGKDRIIPISRKIMPFIEEIYDKGNIYLLQRQDNRYWRNSFLIEIWNPAMEKLGMKHLPHDTKYTCASLLDRAGVNENCKKMILGHKRQDVTNGVYVQKDLLDLISAIDMI</sequence>
<evidence type="ECO:0000256" key="1">
    <source>
        <dbReference type="ARBA" id="ARBA00008857"/>
    </source>
</evidence>
<evidence type="ECO:0000256" key="4">
    <source>
        <dbReference type="ARBA" id="ARBA00023172"/>
    </source>
</evidence>